<feature type="domain" description="C2" evidence="1">
    <location>
        <begin position="1"/>
        <end position="103"/>
    </location>
</feature>
<evidence type="ECO:0000313" key="2">
    <source>
        <dbReference type="EMBL" id="KXN65204.1"/>
    </source>
</evidence>
<evidence type="ECO:0000313" key="3">
    <source>
        <dbReference type="Proteomes" id="UP000070444"/>
    </source>
</evidence>
<dbReference type="Proteomes" id="UP000070444">
    <property type="component" value="Unassembled WGS sequence"/>
</dbReference>
<evidence type="ECO:0000259" key="1">
    <source>
        <dbReference type="PROSITE" id="PS50004"/>
    </source>
</evidence>
<dbReference type="PANTHER" id="PTHR47052:SF3">
    <property type="entry name" value="INGRESSION PROTEIN 1"/>
    <property type="match status" value="1"/>
</dbReference>
<dbReference type="InterPro" id="IPR035892">
    <property type="entry name" value="C2_domain_sf"/>
</dbReference>
<dbReference type="Gene3D" id="2.60.40.150">
    <property type="entry name" value="C2 domain"/>
    <property type="match status" value="1"/>
</dbReference>
<sequence length="144" mass="16346">MSKNKVIVTVVAAKELKNKDGLFGKNDAYCNVKVGNKSHKTKVIYNAGSKATWNETFQFECTVDQDIMVQAFDYDKLSMNDFIGVVRIPILNIRNLGTSEQWWQLTEGSKKTGQVHLKIQYVDLLLTLLLASRSTRSRTIPSWC</sequence>
<dbReference type="PANTHER" id="PTHR47052">
    <property type="entry name" value="CONSERVED SERINE PROLINE-RICH PROTEIN (AFU_ORTHOLOGUE AFUA_2G01790)"/>
    <property type="match status" value="1"/>
</dbReference>
<dbReference type="CDD" id="cd00030">
    <property type="entry name" value="C2"/>
    <property type="match status" value="1"/>
</dbReference>
<organism evidence="2 3">
    <name type="scientific">Conidiobolus coronatus (strain ATCC 28846 / CBS 209.66 / NRRL 28638)</name>
    <name type="common">Delacroixia coronata</name>
    <dbReference type="NCBI Taxonomy" id="796925"/>
    <lineage>
        <taxon>Eukaryota</taxon>
        <taxon>Fungi</taxon>
        <taxon>Fungi incertae sedis</taxon>
        <taxon>Zoopagomycota</taxon>
        <taxon>Entomophthoromycotina</taxon>
        <taxon>Entomophthoromycetes</taxon>
        <taxon>Entomophthorales</taxon>
        <taxon>Ancylistaceae</taxon>
        <taxon>Conidiobolus</taxon>
    </lineage>
</organism>
<dbReference type="OrthoDB" id="270970at2759"/>
<accession>A0A137NR58</accession>
<keyword evidence="3" id="KW-1185">Reference proteome</keyword>
<name>A0A137NR58_CONC2</name>
<dbReference type="EMBL" id="KQ964947">
    <property type="protein sequence ID" value="KXN65204.1"/>
    <property type="molecule type" value="Genomic_DNA"/>
</dbReference>
<dbReference type="PROSITE" id="PS50004">
    <property type="entry name" value="C2"/>
    <property type="match status" value="1"/>
</dbReference>
<dbReference type="InterPro" id="IPR000008">
    <property type="entry name" value="C2_dom"/>
</dbReference>
<dbReference type="SUPFAM" id="SSF49562">
    <property type="entry name" value="C2 domain (Calcium/lipid-binding domain, CaLB)"/>
    <property type="match status" value="1"/>
</dbReference>
<proteinExistence type="predicted"/>
<dbReference type="Pfam" id="PF00168">
    <property type="entry name" value="C2"/>
    <property type="match status" value="1"/>
</dbReference>
<dbReference type="STRING" id="796925.A0A137NR58"/>
<protein>
    <recommendedName>
        <fullName evidence="1">C2 domain-containing protein</fullName>
    </recommendedName>
</protein>
<dbReference type="AlphaFoldDB" id="A0A137NR58"/>
<dbReference type="SMART" id="SM00239">
    <property type="entry name" value="C2"/>
    <property type="match status" value="1"/>
</dbReference>
<reference evidence="2 3" key="1">
    <citation type="journal article" date="2015" name="Genome Biol. Evol.">
        <title>Phylogenomic analyses indicate that early fungi evolved digesting cell walls of algal ancestors of land plants.</title>
        <authorList>
            <person name="Chang Y."/>
            <person name="Wang S."/>
            <person name="Sekimoto S."/>
            <person name="Aerts A.L."/>
            <person name="Choi C."/>
            <person name="Clum A."/>
            <person name="LaButti K.M."/>
            <person name="Lindquist E.A."/>
            <person name="Yee Ngan C."/>
            <person name="Ohm R.A."/>
            <person name="Salamov A.A."/>
            <person name="Grigoriev I.V."/>
            <person name="Spatafora J.W."/>
            <person name="Berbee M.L."/>
        </authorList>
    </citation>
    <scope>NUCLEOTIDE SEQUENCE [LARGE SCALE GENOMIC DNA]</scope>
    <source>
        <strain evidence="2 3">NRRL 28638</strain>
    </source>
</reference>
<gene>
    <name evidence="2" type="ORF">CONCODRAFT_74411</name>
</gene>
<dbReference type="InterPro" id="IPR052981">
    <property type="entry name" value="Ingression_C2_domain"/>
</dbReference>